<dbReference type="SFLD" id="SFLDG01017">
    <property type="entry name" value="Polyprenyl_Transferase_Like"/>
    <property type="match status" value="1"/>
</dbReference>
<evidence type="ECO:0000256" key="5">
    <source>
        <dbReference type="ARBA" id="ARBA00022679"/>
    </source>
</evidence>
<keyword evidence="14" id="KW-1185">Reference proteome</keyword>
<dbReference type="Proteomes" id="UP000461880">
    <property type="component" value="Unassembled WGS sequence"/>
</dbReference>
<proteinExistence type="inferred from homology"/>
<evidence type="ECO:0000256" key="10">
    <source>
        <dbReference type="ARBA" id="ARBA00032873"/>
    </source>
</evidence>
<evidence type="ECO:0000256" key="4">
    <source>
        <dbReference type="ARBA" id="ARBA00015100"/>
    </source>
</evidence>
<dbReference type="AlphaFoldDB" id="A0A7X2NQC0"/>
<keyword evidence="6" id="KW-0479">Metal-binding</keyword>
<gene>
    <name evidence="13" type="ORF">FYJ51_00945</name>
</gene>
<dbReference type="NCBIfam" id="NF045485">
    <property type="entry name" value="FPPsyn"/>
    <property type="match status" value="1"/>
</dbReference>
<dbReference type="InterPro" id="IPR053378">
    <property type="entry name" value="Prenyl_diphosphate_synthase"/>
</dbReference>
<evidence type="ECO:0000256" key="7">
    <source>
        <dbReference type="ARBA" id="ARBA00022842"/>
    </source>
</evidence>
<evidence type="ECO:0000313" key="14">
    <source>
        <dbReference type="Proteomes" id="UP000461880"/>
    </source>
</evidence>
<evidence type="ECO:0000256" key="1">
    <source>
        <dbReference type="ARBA" id="ARBA00001946"/>
    </source>
</evidence>
<keyword evidence="8" id="KW-0414">Isoprene biosynthesis</keyword>
<evidence type="ECO:0000256" key="9">
    <source>
        <dbReference type="ARBA" id="ARBA00032380"/>
    </source>
</evidence>
<organism evidence="13 14">
    <name type="scientific">Stecheria intestinalis</name>
    <dbReference type="NCBI Taxonomy" id="2606630"/>
    <lineage>
        <taxon>Bacteria</taxon>
        <taxon>Bacillati</taxon>
        <taxon>Bacillota</taxon>
        <taxon>Erysipelotrichia</taxon>
        <taxon>Erysipelotrichales</taxon>
        <taxon>Erysipelotrichaceae</taxon>
        <taxon>Stecheria</taxon>
    </lineage>
</organism>
<dbReference type="InterPro" id="IPR008949">
    <property type="entry name" value="Isoprenoid_synthase_dom_sf"/>
</dbReference>
<dbReference type="SFLD" id="SFLDS00005">
    <property type="entry name" value="Isoprenoid_Synthase_Type_I"/>
    <property type="match status" value="1"/>
</dbReference>
<protein>
    <recommendedName>
        <fullName evidence="4">Farnesyl diphosphate synthase</fullName>
        <ecNumber evidence="3">2.5.1.10</ecNumber>
    </recommendedName>
    <alternativeName>
        <fullName evidence="10">(2E,6E)-farnesyl diphosphate synthase</fullName>
    </alternativeName>
    <alternativeName>
        <fullName evidence="9">Geranyltranstransferase</fullName>
    </alternativeName>
</protein>
<dbReference type="Pfam" id="PF00348">
    <property type="entry name" value="polyprenyl_synt"/>
    <property type="match status" value="1"/>
</dbReference>
<dbReference type="PROSITE" id="PS00444">
    <property type="entry name" value="POLYPRENYL_SYNTHASE_2"/>
    <property type="match status" value="1"/>
</dbReference>
<evidence type="ECO:0000256" key="6">
    <source>
        <dbReference type="ARBA" id="ARBA00022723"/>
    </source>
</evidence>
<keyword evidence="5 12" id="KW-0808">Transferase</keyword>
<dbReference type="GO" id="GO:0016114">
    <property type="term" value="P:terpenoid biosynthetic process"/>
    <property type="evidence" value="ECO:0007669"/>
    <property type="project" value="UniProtKB-ARBA"/>
</dbReference>
<dbReference type="SUPFAM" id="SSF48576">
    <property type="entry name" value="Terpenoid synthases"/>
    <property type="match status" value="1"/>
</dbReference>
<name>A0A7X2NQC0_9FIRM</name>
<dbReference type="FunFam" id="1.10.600.10:FF:000001">
    <property type="entry name" value="Geranylgeranyl diphosphate synthase"/>
    <property type="match status" value="1"/>
</dbReference>
<dbReference type="PROSITE" id="PS00723">
    <property type="entry name" value="POLYPRENYL_SYNTHASE_1"/>
    <property type="match status" value="1"/>
</dbReference>
<dbReference type="GO" id="GO:0005737">
    <property type="term" value="C:cytoplasm"/>
    <property type="evidence" value="ECO:0007669"/>
    <property type="project" value="UniProtKB-ARBA"/>
</dbReference>
<reference evidence="13 14" key="1">
    <citation type="submission" date="2019-08" db="EMBL/GenBank/DDBJ databases">
        <title>In-depth cultivation of the pig gut microbiome towards novel bacterial diversity and tailored functional studies.</title>
        <authorList>
            <person name="Wylensek D."/>
            <person name="Hitch T.C.A."/>
            <person name="Clavel T."/>
        </authorList>
    </citation>
    <scope>NUCLEOTIDE SEQUENCE [LARGE SCALE GENOMIC DNA]</scope>
    <source>
        <strain evidence="13 14">Oil+RF-744-GAM-WT-6</strain>
    </source>
</reference>
<comment type="caution">
    <text evidence="13">The sequence shown here is derived from an EMBL/GenBank/DDBJ whole genome shotgun (WGS) entry which is preliminary data.</text>
</comment>
<evidence type="ECO:0000256" key="8">
    <source>
        <dbReference type="ARBA" id="ARBA00023229"/>
    </source>
</evidence>
<evidence type="ECO:0000256" key="11">
    <source>
        <dbReference type="ARBA" id="ARBA00049399"/>
    </source>
</evidence>
<dbReference type="GO" id="GO:0004337">
    <property type="term" value="F:(2E,6E)-farnesyl diphosphate synthase activity"/>
    <property type="evidence" value="ECO:0007669"/>
    <property type="project" value="UniProtKB-EC"/>
</dbReference>
<comment type="similarity">
    <text evidence="2 12">Belongs to the FPP/GGPP synthase family.</text>
</comment>
<dbReference type="InterPro" id="IPR000092">
    <property type="entry name" value="Polyprenyl_synt"/>
</dbReference>
<dbReference type="EC" id="2.5.1.10" evidence="3"/>
<dbReference type="RefSeq" id="WP_154502239.1">
    <property type="nucleotide sequence ID" value="NZ_VUMN01000001.1"/>
</dbReference>
<evidence type="ECO:0000256" key="12">
    <source>
        <dbReference type="RuleBase" id="RU004466"/>
    </source>
</evidence>
<dbReference type="CDD" id="cd00685">
    <property type="entry name" value="Trans_IPPS_HT"/>
    <property type="match status" value="1"/>
</dbReference>
<dbReference type="Gene3D" id="1.10.600.10">
    <property type="entry name" value="Farnesyl Diphosphate Synthase"/>
    <property type="match status" value="1"/>
</dbReference>
<evidence type="ECO:0000256" key="2">
    <source>
        <dbReference type="ARBA" id="ARBA00006706"/>
    </source>
</evidence>
<comment type="catalytic activity">
    <reaction evidence="11">
        <text>isopentenyl diphosphate + (2E)-geranyl diphosphate = (2E,6E)-farnesyl diphosphate + diphosphate</text>
        <dbReference type="Rhea" id="RHEA:19361"/>
        <dbReference type="ChEBI" id="CHEBI:33019"/>
        <dbReference type="ChEBI" id="CHEBI:58057"/>
        <dbReference type="ChEBI" id="CHEBI:128769"/>
        <dbReference type="ChEBI" id="CHEBI:175763"/>
        <dbReference type="EC" id="2.5.1.10"/>
    </reaction>
</comment>
<comment type="cofactor">
    <cofactor evidence="1">
        <name>Mg(2+)</name>
        <dbReference type="ChEBI" id="CHEBI:18420"/>
    </cofactor>
</comment>
<evidence type="ECO:0000313" key="13">
    <source>
        <dbReference type="EMBL" id="MSS57480.1"/>
    </source>
</evidence>
<evidence type="ECO:0000256" key="3">
    <source>
        <dbReference type="ARBA" id="ARBA00012439"/>
    </source>
</evidence>
<sequence>MNFEELLEQAIQRVTPSRTRDAMEYSLMSGGKRLRPMFLYDTLAGYGLNPERGNEFAIALELIQTYSLIHDDLPAMDNDDLRRGKPSCHKQFDEATAILAGDGLLTYAFEVAAESREPADRVVRSIGILSRMAGPSGMVYGQCLDTTEEDQVHGWEDLRKVHRYKTGCLFSAPFMIAAVISGRDDATIEAWHKVGDTIGLAFQVQDDIMDATETAEELGKSNSDARNEKVTSVSLLGMEQAENLMNQLYASSMEQIRQMSEFESDALIRRLEGMQKRRK</sequence>
<dbReference type="InterPro" id="IPR033749">
    <property type="entry name" value="Polyprenyl_synt_CS"/>
</dbReference>
<dbReference type="PANTHER" id="PTHR43281:SF1">
    <property type="entry name" value="FARNESYL DIPHOSPHATE SYNTHASE"/>
    <property type="match status" value="1"/>
</dbReference>
<dbReference type="EMBL" id="VUMN01000001">
    <property type="protein sequence ID" value="MSS57480.1"/>
    <property type="molecule type" value="Genomic_DNA"/>
</dbReference>
<dbReference type="PANTHER" id="PTHR43281">
    <property type="entry name" value="FARNESYL DIPHOSPHATE SYNTHASE"/>
    <property type="match status" value="1"/>
</dbReference>
<keyword evidence="7" id="KW-0460">Magnesium</keyword>
<dbReference type="GO" id="GO:0046872">
    <property type="term" value="F:metal ion binding"/>
    <property type="evidence" value="ECO:0007669"/>
    <property type="project" value="UniProtKB-KW"/>
</dbReference>
<accession>A0A7X2NQC0</accession>